<dbReference type="PANTHER" id="PTHR47197:SF3">
    <property type="entry name" value="DIHYDRO-HEME D1 DEHYDROGENASE"/>
    <property type="match status" value="1"/>
</dbReference>
<dbReference type="InterPro" id="IPR017850">
    <property type="entry name" value="Alkaline_phosphatase_core_sf"/>
</dbReference>
<dbReference type="RefSeq" id="WP_096349948.1">
    <property type="nucleotide sequence ID" value="NZ_AP017313.1"/>
</dbReference>
<sequence>MKKLFFSMFLVTCAICQSYAQKQVSILEVPGTDKYCIITPHGTSVLPSGRFVTPAGDFVRITHDPFGLSISPDGKKAVTLHNGVITLIDLATMDAVRVPSYDKKIVSPILDGSFLGVAFAPDSKTVYLSGGDDGAIMVYDTEKLQRTDSLSLNGKVGGKDYQDSFTSDLLLNAGNNELLVLDRGNFRLVRFSLATKTITASIPAGRQPFGLSLSPDKKTAFVANVGMYSYPLITGATPQNADSIMISHHPYGNDTKESIEGTVVEGRKIPGVGSPLSPEAMSVFTIDLGANKVINKFKTGYQVGQMIEGAEVVGGASPNSIAVGTQYAYVTNATNDNISIIDYKNNKILGEIPIRVDNRIDHYRGLLPFGICLSKDEKTLYVALLGFNAVAVIDVPSKTTTGLIPTGWGPSRVKLSADEKELYITSCRGFGAGPNGGKGFVRPPQGTYIGDIQLGLFQKLPVPDAHRLAGYTSQVIGNTFLTKKVDIDPKNPLPALPGATATPIKYIVYITKENRTYDEVLGQLKNANGDSTLARFGVHCEYTLPDALRVKLPGLNVAPNHIKAAQQFAFSDNYYCDSDASIHGHHWMLGVIPNEWVEANSNVDKTAKLFSDAPGRRFPGSTGSMDPEDYAERGGLWEAMERSHVNFYNFGEGNETAHNREIWTDTLTGSGHLVMVPMQKALYPRTSHNYAGFNTNIPDQFRMDQFESEFTKMWIRGKQTMPALITMQVPNDHTADPRAKDGYPMKQSYVADNDLAVGRILHFLSRTKYWKNMLVIITEDDPQGGVDHIDAHRSILMMAGPYVKKGYVSHTHANFGAILKTIYNILDVPYVNQYDATGTLLTDFFTDKPDFTPYSFLRSDTRIFDPQKAMARYHNVIDWRKIEKGPDMDDEEHERSERNKDDKN</sequence>
<dbReference type="InterPro" id="IPR011044">
    <property type="entry name" value="Quino_amine_DH_bsu"/>
</dbReference>
<organism evidence="1 2">
    <name type="scientific">Mucilaginibacter gotjawali</name>
    <dbReference type="NCBI Taxonomy" id="1550579"/>
    <lineage>
        <taxon>Bacteria</taxon>
        <taxon>Pseudomonadati</taxon>
        <taxon>Bacteroidota</taxon>
        <taxon>Sphingobacteriia</taxon>
        <taxon>Sphingobacteriales</taxon>
        <taxon>Sphingobacteriaceae</taxon>
        <taxon>Mucilaginibacter</taxon>
    </lineage>
</organism>
<evidence type="ECO:0000313" key="1">
    <source>
        <dbReference type="EMBL" id="BAU52647.1"/>
    </source>
</evidence>
<dbReference type="KEGG" id="mgot:MgSA37_00809"/>
<reference evidence="1 2" key="1">
    <citation type="submission" date="2015-12" db="EMBL/GenBank/DDBJ databases">
        <title>Genome sequence of Mucilaginibacter gotjawali.</title>
        <authorList>
            <person name="Lee J.S."/>
            <person name="Lee K.C."/>
            <person name="Kim K.K."/>
            <person name="Lee B.W."/>
        </authorList>
    </citation>
    <scope>NUCLEOTIDE SEQUENCE [LARGE SCALE GENOMIC DNA]</scope>
    <source>
        <strain evidence="1 2">SA3-7</strain>
    </source>
</reference>
<dbReference type="GO" id="GO:0003677">
    <property type="term" value="F:DNA binding"/>
    <property type="evidence" value="ECO:0007669"/>
    <property type="project" value="UniProtKB-KW"/>
</dbReference>
<dbReference type="Gene3D" id="2.130.10.10">
    <property type="entry name" value="YVTN repeat-like/Quinoprotein amine dehydrogenase"/>
    <property type="match status" value="2"/>
</dbReference>
<dbReference type="InterPro" id="IPR015943">
    <property type="entry name" value="WD40/YVTN_repeat-like_dom_sf"/>
</dbReference>
<dbReference type="SUPFAM" id="SSF50969">
    <property type="entry name" value="YVTN repeat-like/Quinoprotein amine dehydrogenase"/>
    <property type="match status" value="1"/>
</dbReference>
<proteinExistence type="predicted"/>
<dbReference type="PANTHER" id="PTHR47197">
    <property type="entry name" value="PROTEIN NIRF"/>
    <property type="match status" value="1"/>
</dbReference>
<keyword evidence="2" id="KW-1185">Reference proteome</keyword>
<dbReference type="InterPro" id="IPR011045">
    <property type="entry name" value="N2O_reductase_N"/>
</dbReference>
<protein>
    <submittedName>
        <fullName evidence="1">Phosphoesterase family protein</fullName>
    </submittedName>
</protein>
<dbReference type="SUPFAM" id="SSF50974">
    <property type="entry name" value="Nitrous oxide reductase, N-terminal domain"/>
    <property type="match status" value="1"/>
</dbReference>
<dbReference type="OrthoDB" id="9777768at2"/>
<evidence type="ECO:0000313" key="2">
    <source>
        <dbReference type="Proteomes" id="UP000218263"/>
    </source>
</evidence>
<dbReference type="AlphaFoldDB" id="A0A125T294"/>
<dbReference type="EMBL" id="AP017313">
    <property type="protein sequence ID" value="BAU52647.1"/>
    <property type="molecule type" value="Genomic_DNA"/>
</dbReference>
<accession>A0A125T294</accession>
<dbReference type="Proteomes" id="UP000218263">
    <property type="component" value="Chromosome"/>
</dbReference>
<dbReference type="SUPFAM" id="SSF53649">
    <property type="entry name" value="Alkaline phosphatase-like"/>
    <property type="match status" value="1"/>
</dbReference>
<name>A0A125T294_9SPHI</name>
<dbReference type="Gene3D" id="3.40.720.10">
    <property type="entry name" value="Alkaline Phosphatase, subunit A"/>
    <property type="match status" value="2"/>
</dbReference>
<dbReference type="InterPro" id="IPR051200">
    <property type="entry name" value="Host-pathogen_enzymatic-act"/>
</dbReference>
<gene>
    <name evidence="1" type="ORF">MgSA37_00809</name>
</gene>